<organism evidence="1 2">
    <name type="scientific">Fusarium mexicanum</name>
    <dbReference type="NCBI Taxonomy" id="751941"/>
    <lineage>
        <taxon>Eukaryota</taxon>
        <taxon>Fungi</taxon>
        <taxon>Dikarya</taxon>
        <taxon>Ascomycota</taxon>
        <taxon>Pezizomycotina</taxon>
        <taxon>Sordariomycetes</taxon>
        <taxon>Hypocreomycetidae</taxon>
        <taxon>Hypocreales</taxon>
        <taxon>Nectriaceae</taxon>
        <taxon>Fusarium</taxon>
        <taxon>Fusarium fujikuroi species complex</taxon>
    </lineage>
</organism>
<dbReference type="InterPro" id="IPR043129">
    <property type="entry name" value="ATPase_NBD"/>
</dbReference>
<comment type="caution">
    <text evidence="1">The sequence shown here is derived from an EMBL/GenBank/DDBJ whole genome shotgun (WGS) entry which is preliminary data.</text>
</comment>
<accession>A0A8H5J070</accession>
<dbReference type="AlphaFoldDB" id="A0A8H5J070"/>
<protein>
    <recommendedName>
        <fullName evidence="3">Actin-like ATPase domain-containing protein</fullName>
    </recommendedName>
</protein>
<name>A0A8H5J070_9HYPO</name>
<dbReference type="SUPFAM" id="SSF53067">
    <property type="entry name" value="Actin-like ATPase domain"/>
    <property type="match status" value="2"/>
</dbReference>
<keyword evidence="2" id="KW-1185">Reference proteome</keyword>
<dbReference type="PANTHER" id="PTHR42749">
    <property type="entry name" value="CELL SHAPE-DETERMINING PROTEIN MREB"/>
    <property type="match status" value="1"/>
</dbReference>
<dbReference type="Proteomes" id="UP000522262">
    <property type="component" value="Unassembled WGS sequence"/>
</dbReference>
<reference evidence="1 2" key="1">
    <citation type="submission" date="2020-05" db="EMBL/GenBank/DDBJ databases">
        <title>Identification and distribution of gene clusters putatively required for synthesis of sphingolipid metabolism inhibitors in phylogenetically diverse species of the filamentous fungus Fusarium.</title>
        <authorList>
            <person name="Kim H.-S."/>
            <person name="Busman M."/>
            <person name="Brown D.W."/>
            <person name="Divon H."/>
            <person name="Uhlig S."/>
            <person name="Proctor R.H."/>
        </authorList>
    </citation>
    <scope>NUCLEOTIDE SEQUENCE [LARGE SCALE GENOMIC DNA]</scope>
    <source>
        <strain evidence="1 2">NRRL 53147</strain>
    </source>
</reference>
<evidence type="ECO:0000313" key="1">
    <source>
        <dbReference type="EMBL" id="KAF5545607.1"/>
    </source>
</evidence>
<dbReference type="Gene3D" id="3.30.420.40">
    <property type="match status" value="2"/>
</dbReference>
<dbReference type="EMBL" id="JAAOAM010000124">
    <property type="protein sequence ID" value="KAF5545607.1"/>
    <property type="molecule type" value="Genomic_DNA"/>
</dbReference>
<proteinExistence type="predicted"/>
<dbReference type="PANTHER" id="PTHR42749:SF1">
    <property type="entry name" value="CELL SHAPE-DETERMINING PROTEIN MREB"/>
    <property type="match status" value="1"/>
</dbReference>
<dbReference type="Gene3D" id="3.90.640.10">
    <property type="entry name" value="Actin, Chain A, domain 4"/>
    <property type="match status" value="1"/>
</dbReference>
<dbReference type="CDD" id="cd10170">
    <property type="entry name" value="ASKHA_NBD_HSP70"/>
    <property type="match status" value="1"/>
</dbReference>
<evidence type="ECO:0000313" key="2">
    <source>
        <dbReference type="Proteomes" id="UP000522262"/>
    </source>
</evidence>
<sequence>MAEDLVVGIDVGMSGTGVAYRRKGYAEVTCLEWGIDKKDPKTPTRVFYNVRDQPPKLVGWGMEVPDDSVEPLELREWFKVDLGAIDADQFEVKRMYRDFLTSLFYELSTHRFTPAILGGKSFEEASVLFLFSVPALWDPAVVEDFMQLVRESGFEEKGLRSARVTMTEPQAVAAYEICVPNSEYKLKVSEPRPPGNPQLTCISQNGENVLIVDAGGGTTDFCLLKMDDSYEKPPQAMELAPPTACTTGSTFIDQGFEEMVMTYLQDKRDSLVRDIDDVSWDLRNSNLFHIGKREFDPDNWNDLEFNIPLKNSAPTSFVLTGKSLVKAFMTDSGTNSENHLDYIILAGGLGSSRYVLGKIEEFMGKLPFKLAAKPKVVMSAAPRLAVCMGLVHNAGRNPELFPRRFNRPLPQFHQASISKGQKPGGEVEWVLVKGELVPDRVAVHEQTAYFSADLPSNQRIWELAILHSFESDINHLTLGDACRVHSVLRVNLSHIGEPEKAGAGDALSRLRSKPKIPIKFDLRVEVGLATAEIHCTDKKGRLCSEPMSIQIGQVSESLPSTGQSAVYELS</sequence>
<evidence type="ECO:0008006" key="3">
    <source>
        <dbReference type="Google" id="ProtNLM"/>
    </source>
</evidence>
<gene>
    <name evidence="1" type="ORF">FMEXI_5996</name>
</gene>